<dbReference type="AlphaFoldDB" id="A0A414U9P2"/>
<name>A0A414U9P2_9FIRM</name>
<gene>
    <name evidence="1" type="ORF">DW252_12365</name>
</gene>
<protein>
    <submittedName>
        <fullName evidence="1">Uncharacterized protein</fullName>
    </submittedName>
</protein>
<proteinExistence type="predicted"/>
<comment type="caution">
    <text evidence="1">The sequence shown here is derived from an EMBL/GenBank/DDBJ whole genome shotgun (WGS) entry which is preliminary data.</text>
</comment>
<dbReference type="EMBL" id="QRIM01000015">
    <property type="protein sequence ID" value="RHG59193.1"/>
    <property type="molecule type" value="Genomic_DNA"/>
</dbReference>
<evidence type="ECO:0000313" key="2">
    <source>
        <dbReference type="Proteomes" id="UP000286595"/>
    </source>
</evidence>
<sequence>MDVTWLVDEYLGNGKVRHAAFSSKRRAVEVAERSCDHSSKVILVEWTYCRPLSAQQLFPVRTDPVVYESSSVYAIS</sequence>
<organism evidence="1 2">
    <name type="scientific">Coprococcus comes</name>
    <dbReference type="NCBI Taxonomy" id="410072"/>
    <lineage>
        <taxon>Bacteria</taxon>
        <taxon>Bacillati</taxon>
        <taxon>Bacillota</taxon>
        <taxon>Clostridia</taxon>
        <taxon>Lachnospirales</taxon>
        <taxon>Lachnospiraceae</taxon>
        <taxon>Coprococcus</taxon>
    </lineage>
</organism>
<reference evidence="1 2" key="1">
    <citation type="submission" date="2018-08" db="EMBL/GenBank/DDBJ databases">
        <title>A genome reference for cultivated species of the human gut microbiota.</title>
        <authorList>
            <person name="Zou Y."/>
            <person name="Xue W."/>
            <person name="Luo G."/>
        </authorList>
    </citation>
    <scope>NUCLEOTIDE SEQUENCE [LARGE SCALE GENOMIC DNA]</scope>
    <source>
        <strain evidence="1 2">AM22-12LB</strain>
    </source>
</reference>
<dbReference type="Proteomes" id="UP000286595">
    <property type="component" value="Unassembled WGS sequence"/>
</dbReference>
<accession>A0A414U9P2</accession>
<evidence type="ECO:0000313" key="1">
    <source>
        <dbReference type="EMBL" id="RHG59193.1"/>
    </source>
</evidence>